<proteinExistence type="predicted"/>
<dbReference type="InterPro" id="IPR043998">
    <property type="entry name" value="Put_Metallopep"/>
</dbReference>
<evidence type="ECO:0000313" key="3">
    <source>
        <dbReference type="Proteomes" id="UP000231282"/>
    </source>
</evidence>
<evidence type="ECO:0000313" key="2">
    <source>
        <dbReference type="EMBL" id="PIS15045.1"/>
    </source>
</evidence>
<evidence type="ECO:0000259" key="1">
    <source>
        <dbReference type="Pfam" id="PF18894"/>
    </source>
</evidence>
<name>A0A2H0WR08_9BACT</name>
<dbReference type="EMBL" id="PEZH01000040">
    <property type="protein sequence ID" value="PIS15045.1"/>
    <property type="molecule type" value="Genomic_DNA"/>
</dbReference>
<reference evidence="3" key="1">
    <citation type="submission" date="2017-09" db="EMBL/GenBank/DDBJ databases">
        <title>Depth-based differentiation of microbial function through sediment-hosted aquifers and enrichment of novel symbionts in the deep terrestrial subsurface.</title>
        <authorList>
            <person name="Probst A.J."/>
            <person name="Ladd B."/>
            <person name="Jarett J.K."/>
            <person name="Geller-Mcgrath D.E."/>
            <person name="Sieber C.M.K."/>
            <person name="Emerson J.B."/>
            <person name="Anantharaman K."/>
            <person name="Thomas B.C."/>
            <person name="Malmstrom R."/>
            <person name="Stieglmeier M."/>
            <person name="Klingl A."/>
            <person name="Woyke T."/>
            <person name="Ryan C.M."/>
            <person name="Banfield J.F."/>
        </authorList>
    </citation>
    <scope>NUCLEOTIDE SEQUENCE [LARGE SCALE GENOMIC DNA]</scope>
</reference>
<accession>A0A2H0WR08</accession>
<dbReference type="AlphaFoldDB" id="A0A2H0WR08"/>
<dbReference type="Pfam" id="PF18894">
    <property type="entry name" value="PhageMetallopep"/>
    <property type="match status" value="1"/>
</dbReference>
<dbReference type="Proteomes" id="UP000231282">
    <property type="component" value="Unassembled WGS sequence"/>
</dbReference>
<sequence length="128" mass="15272">MEFKKADDIKQSVVKIIRKLKLSYVKKENIFCYRSLNSHSRAIARIWSLPRLWQDALGILPYYIIEVLSEKFDHLSEEQKTKVLIHELLHIPKTFSGALLPHRTGTFRLDQKIVDKMYQEYERNIRNV</sequence>
<comment type="caution">
    <text evidence="2">The sequence shown here is derived from an EMBL/GenBank/DDBJ whole genome shotgun (WGS) entry which is preliminary data.</text>
</comment>
<organism evidence="2 3">
    <name type="scientific">Candidatus Shapirobacteria bacterium CG09_land_8_20_14_0_10_38_17</name>
    <dbReference type="NCBI Taxonomy" id="1974884"/>
    <lineage>
        <taxon>Bacteria</taxon>
        <taxon>Candidatus Shapironibacteriota</taxon>
    </lineage>
</organism>
<gene>
    <name evidence="2" type="ORF">COT63_02045</name>
</gene>
<feature type="domain" description="Putative phage metallopeptidase" evidence="1">
    <location>
        <begin position="2"/>
        <end position="102"/>
    </location>
</feature>
<protein>
    <submittedName>
        <fullName evidence="2">Metallopeptidase</fullName>
    </submittedName>
</protein>